<name>A0A367RAL7_NOSPU</name>
<evidence type="ECO:0000256" key="3">
    <source>
        <dbReference type="ARBA" id="ARBA00022679"/>
    </source>
</evidence>
<dbReference type="NCBIfam" id="NF045510">
    <property type="entry name" value="4Cys_prefix_kin"/>
    <property type="match status" value="1"/>
</dbReference>
<keyword evidence="3" id="KW-0808">Transferase</keyword>
<evidence type="ECO:0000256" key="8">
    <source>
        <dbReference type="ARBA" id="ARBA00048679"/>
    </source>
</evidence>
<keyword evidence="4 9" id="KW-0547">Nucleotide-binding</keyword>
<dbReference type="PANTHER" id="PTHR24363:SF0">
    <property type="entry name" value="SERINE_THREONINE KINASE LIKE DOMAIN CONTAINING 1"/>
    <property type="match status" value="1"/>
</dbReference>
<dbReference type="PROSITE" id="PS00107">
    <property type="entry name" value="PROTEIN_KINASE_ATP"/>
    <property type="match status" value="1"/>
</dbReference>
<dbReference type="SMART" id="SM00220">
    <property type="entry name" value="S_TKc"/>
    <property type="match status" value="1"/>
</dbReference>
<dbReference type="EC" id="2.7.11.1" evidence="1"/>
<evidence type="ECO:0000313" key="13">
    <source>
        <dbReference type="Proteomes" id="UP000252085"/>
    </source>
</evidence>
<reference evidence="12 13" key="1">
    <citation type="submission" date="2016-04" db="EMBL/GenBank/DDBJ databases">
        <authorList>
            <person name="Evans L.H."/>
            <person name="Alamgir A."/>
            <person name="Owens N."/>
            <person name="Weber N.D."/>
            <person name="Virtaneva K."/>
            <person name="Barbian K."/>
            <person name="Babar A."/>
            <person name="Rosenke K."/>
        </authorList>
    </citation>
    <scope>NUCLEOTIDE SEQUENCE [LARGE SCALE GENOMIC DNA]</scope>
    <source>
        <strain evidence="12">NIES-2108</strain>
    </source>
</reference>
<dbReference type="CDD" id="cd14014">
    <property type="entry name" value="STKc_PknB_like"/>
    <property type="match status" value="1"/>
</dbReference>
<comment type="catalytic activity">
    <reaction evidence="8">
        <text>L-seryl-[protein] + ATP = O-phospho-L-seryl-[protein] + ADP + H(+)</text>
        <dbReference type="Rhea" id="RHEA:17989"/>
        <dbReference type="Rhea" id="RHEA-COMP:9863"/>
        <dbReference type="Rhea" id="RHEA-COMP:11604"/>
        <dbReference type="ChEBI" id="CHEBI:15378"/>
        <dbReference type="ChEBI" id="CHEBI:29999"/>
        <dbReference type="ChEBI" id="CHEBI:30616"/>
        <dbReference type="ChEBI" id="CHEBI:83421"/>
        <dbReference type="ChEBI" id="CHEBI:456216"/>
        <dbReference type="EC" id="2.7.11.1"/>
    </reaction>
</comment>
<dbReference type="PROSITE" id="PS00108">
    <property type="entry name" value="PROTEIN_KINASE_ST"/>
    <property type="match status" value="1"/>
</dbReference>
<dbReference type="Gene3D" id="1.10.510.10">
    <property type="entry name" value="Transferase(Phosphotransferase) domain 1"/>
    <property type="match status" value="1"/>
</dbReference>
<keyword evidence="5 12" id="KW-0418">Kinase</keyword>
<evidence type="ECO:0000313" key="12">
    <source>
        <dbReference type="EMBL" id="RCJ33129.1"/>
    </source>
</evidence>
<comment type="catalytic activity">
    <reaction evidence="7">
        <text>L-threonyl-[protein] + ATP = O-phospho-L-threonyl-[protein] + ADP + H(+)</text>
        <dbReference type="Rhea" id="RHEA:46608"/>
        <dbReference type="Rhea" id="RHEA-COMP:11060"/>
        <dbReference type="Rhea" id="RHEA-COMP:11605"/>
        <dbReference type="ChEBI" id="CHEBI:15378"/>
        <dbReference type="ChEBI" id="CHEBI:30013"/>
        <dbReference type="ChEBI" id="CHEBI:30616"/>
        <dbReference type="ChEBI" id="CHEBI:61977"/>
        <dbReference type="ChEBI" id="CHEBI:456216"/>
        <dbReference type="EC" id="2.7.11.1"/>
    </reaction>
</comment>
<sequence>MSYCLNPHCPKPENPNHVNFCVTCGAKLLLKERYRAIKPIGQGGFGKTFLAVDEDKPSKPRCVIKQFYPQSQGTNTLAKAVELFNQEAVQLDELGKHPQIPELLAYFTQEARQYLVQEFIDGQNLAQELAHRGAFSEIEIWQLLNDLLSVLQFCHAKHVIHRDIKPENIILRESDRKLVLVDFGAAKSTTGAALNKTGTSIGSPEYVAPEQMRGRAIFASDIYSLGATCINLLTVRSPFDSYDINNDTWVWQQYLQTPVSNELSRILNKMLESIPIRRYQTVDEVLKDLNKYLPVASKPAIAPKPISQSPPNSSAAFVSKSPSQLERELEEMKTQFMGNSKPQPNKIQPPNPTPQPSSKSKIDQELEELKAKFLGNNNP</sequence>
<dbReference type="SUPFAM" id="SSF56112">
    <property type="entry name" value="Protein kinase-like (PK-like)"/>
    <property type="match status" value="1"/>
</dbReference>
<evidence type="ECO:0000256" key="9">
    <source>
        <dbReference type="PROSITE-ProRule" id="PRU10141"/>
    </source>
</evidence>
<evidence type="ECO:0000256" key="1">
    <source>
        <dbReference type="ARBA" id="ARBA00012513"/>
    </source>
</evidence>
<keyword evidence="6 9" id="KW-0067">ATP-binding</keyword>
<comment type="caution">
    <text evidence="12">The sequence shown here is derived from an EMBL/GenBank/DDBJ whole genome shotgun (WGS) entry which is preliminary data.</text>
</comment>
<evidence type="ECO:0000256" key="4">
    <source>
        <dbReference type="ARBA" id="ARBA00022741"/>
    </source>
</evidence>
<dbReference type="InterPro" id="IPR011009">
    <property type="entry name" value="Kinase-like_dom_sf"/>
</dbReference>
<feature type="region of interest" description="Disordered" evidence="10">
    <location>
        <begin position="301"/>
        <end position="362"/>
    </location>
</feature>
<dbReference type="GO" id="GO:0005524">
    <property type="term" value="F:ATP binding"/>
    <property type="evidence" value="ECO:0007669"/>
    <property type="project" value="UniProtKB-UniRule"/>
</dbReference>
<dbReference type="InterPro" id="IPR008271">
    <property type="entry name" value="Ser/Thr_kinase_AS"/>
</dbReference>
<dbReference type="EMBL" id="LXQE01000161">
    <property type="protein sequence ID" value="RCJ33129.1"/>
    <property type="molecule type" value="Genomic_DNA"/>
</dbReference>
<dbReference type="InterPro" id="IPR017441">
    <property type="entry name" value="Protein_kinase_ATP_BS"/>
</dbReference>
<organism evidence="12 13">
    <name type="scientific">Nostoc punctiforme NIES-2108</name>
    <dbReference type="NCBI Taxonomy" id="1356359"/>
    <lineage>
        <taxon>Bacteria</taxon>
        <taxon>Bacillati</taxon>
        <taxon>Cyanobacteriota</taxon>
        <taxon>Cyanophyceae</taxon>
        <taxon>Nostocales</taxon>
        <taxon>Nostocaceae</taxon>
        <taxon>Nostoc</taxon>
    </lineage>
</organism>
<dbReference type="GO" id="GO:0004674">
    <property type="term" value="F:protein serine/threonine kinase activity"/>
    <property type="evidence" value="ECO:0007669"/>
    <property type="project" value="UniProtKB-KW"/>
</dbReference>
<evidence type="ECO:0000256" key="10">
    <source>
        <dbReference type="SAM" id="MobiDB-lite"/>
    </source>
</evidence>
<dbReference type="PROSITE" id="PS50011">
    <property type="entry name" value="PROTEIN_KINASE_DOM"/>
    <property type="match status" value="1"/>
</dbReference>
<dbReference type="AlphaFoldDB" id="A0A367RAL7"/>
<feature type="domain" description="Protein kinase" evidence="11">
    <location>
        <begin position="34"/>
        <end position="293"/>
    </location>
</feature>
<evidence type="ECO:0000256" key="6">
    <source>
        <dbReference type="ARBA" id="ARBA00022840"/>
    </source>
</evidence>
<evidence type="ECO:0000259" key="11">
    <source>
        <dbReference type="PROSITE" id="PS50011"/>
    </source>
</evidence>
<accession>A0A367RAL7</accession>
<feature type="compositionally biased region" description="Polar residues" evidence="10">
    <location>
        <begin position="306"/>
        <end position="324"/>
    </location>
</feature>
<dbReference type="Proteomes" id="UP000252085">
    <property type="component" value="Unassembled WGS sequence"/>
</dbReference>
<feature type="binding site" evidence="9">
    <location>
        <position position="65"/>
    </location>
    <ligand>
        <name>ATP</name>
        <dbReference type="ChEBI" id="CHEBI:30616"/>
    </ligand>
</feature>
<proteinExistence type="predicted"/>
<evidence type="ECO:0000256" key="2">
    <source>
        <dbReference type="ARBA" id="ARBA00022527"/>
    </source>
</evidence>
<dbReference type="Pfam" id="PF00069">
    <property type="entry name" value="Pkinase"/>
    <property type="match status" value="1"/>
</dbReference>
<evidence type="ECO:0000256" key="5">
    <source>
        <dbReference type="ARBA" id="ARBA00022777"/>
    </source>
</evidence>
<gene>
    <name evidence="12" type="ORF">A6769_25795</name>
</gene>
<keyword evidence="2 12" id="KW-0723">Serine/threonine-protein kinase</keyword>
<dbReference type="InterPro" id="IPR000719">
    <property type="entry name" value="Prot_kinase_dom"/>
</dbReference>
<dbReference type="PANTHER" id="PTHR24363">
    <property type="entry name" value="SERINE/THREONINE PROTEIN KINASE"/>
    <property type="match status" value="1"/>
</dbReference>
<protein>
    <recommendedName>
        <fullName evidence="1">non-specific serine/threonine protein kinase</fullName>
        <ecNumber evidence="1">2.7.11.1</ecNumber>
    </recommendedName>
</protein>
<evidence type="ECO:0000256" key="7">
    <source>
        <dbReference type="ARBA" id="ARBA00047899"/>
    </source>
</evidence>